<reference evidence="2 3" key="1">
    <citation type="submission" date="2024-11" db="EMBL/GenBank/DDBJ databases">
        <title>Using genomics to understand microbial adaptation to soil warming.</title>
        <authorList>
            <person name="Deangelis K.M. PhD."/>
        </authorList>
    </citation>
    <scope>NUCLEOTIDE SEQUENCE [LARGE SCALE GENOMIC DNA]</scope>
    <source>
        <strain evidence="2 3">GAS97</strain>
    </source>
</reference>
<dbReference type="SUPFAM" id="SSF54909">
    <property type="entry name" value="Dimeric alpha+beta barrel"/>
    <property type="match status" value="1"/>
</dbReference>
<dbReference type="Pfam" id="PF07045">
    <property type="entry name" value="DUF1330"/>
    <property type="match status" value="1"/>
</dbReference>
<sequence>MAKGYVFMNANFTDPDKFPTYQPFSMKAMEAYGGKFLVRGGRSEAFED</sequence>
<gene>
    <name evidence="2" type="ORF">ABH943_007139</name>
</gene>
<dbReference type="Proteomes" id="UP001620514">
    <property type="component" value="Unassembled WGS sequence"/>
</dbReference>
<dbReference type="Gene3D" id="3.30.70.100">
    <property type="match status" value="1"/>
</dbReference>
<name>A0ABW8MUK7_9BURK</name>
<dbReference type="InterPro" id="IPR011008">
    <property type="entry name" value="Dimeric_a/b-barrel"/>
</dbReference>
<organism evidence="2 3">
    <name type="scientific">Caballeronia udeis</name>
    <dbReference type="NCBI Taxonomy" id="1232866"/>
    <lineage>
        <taxon>Bacteria</taxon>
        <taxon>Pseudomonadati</taxon>
        <taxon>Pseudomonadota</taxon>
        <taxon>Betaproteobacteria</taxon>
        <taxon>Burkholderiales</taxon>
        <taxon>Burkholderiaceae</taxon>
        <taxon>Caballeronia</taxon>
    </lineage>
</organism>
<dbReference type="EMBL" id="JBIYDN010000031">
    <property type="protein sequence ID" value="MFK4447107.1"/>
    <property type="molecule type" value="Genomic_DNA"/>
</dbReference>
<dbReference type="InterPro" id="IPR010753">
    <property type="entry name" value="DUF1330"/>
</dbReference>
<dbReference type="RefSeq" id="WP_404612467.1">
    <property type="nucleotide sequence ID" value="NZ_JBIYDN010000031.1"/>
</dbReference>
<evidence type="ECO:0000259" key="1">
    <source>
        <dbReference type="Pfam" id="PF07045"/>
    </source>
</evidence>
<evidence type="ECO:0000313" key="2">
    <source>
        <dbReference type="EMBL" id="MFK4447107.1"/>
    </source>
</evidence>
<accession>A0ABW8MUK7</accession>
<comment type="caution">
    <text evidence="2">The sequence shown here is derived from an EMBL/GenBank/DDBJ whole genome shotgun (WGS) entry which is preliminary data.</text>
</comment>
<evidence type="ECO:0000313" key="3">
    <source>
        <dbReference type="Proteomes" id="UP001620514"/>
    </source>
</evidence>
<feature type="domain" description="DUF1330" evidence="1">
    <location>
        <begin position="3"/>
        <end position="47"/>
    </location>
</feature>
<protein>
    <submittedName>
        <fullName evidence="2">Uncharacterized protein (DUF1330 family)</fullName>
    </submittedName>
</protein>
<keyword evidence="3" id="KW-1185">Reference proteome</keyword>
<proteinExistence type="predicted"/>